<dbReference type="CDD" id="cd00104">
    <property type="entry name" value="KAZAL_FS"/>
    <property type="match status" value="1"/>
</dbReference>
<proteinExistence type="predicted"/>
<accession>A0ABQ9F606</accession>
<name>A0ABQ9F606_TEGGR</name>
<evidence type="ECO:0000313" key="1">
    <source>
        <dbReference type="EMBL" id="KAJ8312016.1"/>
    </source>
</evidence>
<organism evidence="1 2">
    <name type="scientific">Tegillarca granosa</name>
    <name type="common">Malaysian cockle</name>
    <name type="synonym">Anadara granosa</name>
    <dbReference type="NCBI Taxonomy" id="220873"/>
    <lineage>
        <taxon>Eukaryota</taxon>
        <taxon>Metazoa</taxon>
        <taxon>Spiralia</taxon>
        <taxon>Lophotrochozoa</taxon>
        <taxon>Mollusca</taxon>
        <taxon>Bivalvia</taxon>
        <taxon>Autobranchia</taxon>
        <taxon>Pteriomorphia</taxon>
        <taxon>Arcoida</taxon>
        <taxon>Arcoidea</taxon>
        <taxon>Arcidae</taxon>
        <taxon>Tegillarca</taxon>
    </lineage>
</organism>
<evidence type="ECO:0000313" key="2">
    <source>
        <dbReference type="Proteomes" id="UP001217089"/>
    </source>
</evidence>
<dbReference type="Gene3D" id="3.30.60.30">
    <property type="match status" value="1"/>
</dbReference>
<gene>
    <name evidence="1" type="ORF">KUTeg_009389</name>
</gene>
<dbReference type="Proteomes" id="UP001217089">
    <property type="component" value="Unassembled WGS sequence"/>
</dbReference>
<sequence length="222" mass="26855">MISPLLPRKQNNITILRRIQNNITIIYDSYQENKKQYHNSYEENKMFLRKQNNITVVYDSYQENKTISPQLHNIQNEFSFIYNVSNCYLESCSSRFFKYFVTWFQSMYDIIAVSGQGWYCFNLLDKNCYNYGQDYQCGSNNFTFYNNKFRTLHRRSRCVLISFFVSLLFHYYDLLKSKFHILYFDSNKNSHDLSRHPCPDEIDFVCASDGITYKNMYVEYFV</sequence>
<dbReference type="SUPFAM" id="SSF100895">
    <property type="entry name" value="Kazal-type serine protease inhibitors"/>
    <property type="match status" value="1"/>
</dbReference>
<protein>
    <submittedName>
        <fullName evidence="1">Uncharacterized protein</fullName>
    </submittedName>
</protein>
<keyword evidence="2" id="KW-1185">Reference proteome</keyword>
<reference evidence="1 2" key="1">
    <citation type="submission" date="2022-12" db="EMBL/GenBank/DDBJ databases">
        <title>Chromosome-level genome of Tegillarca granosa.</title>
        <authorList>
            <person name="Kim J."/>
        </authorList>
    </citation>
    <scope>NUCLEOTIDE SEQUENCE [LARGE SCALE GENOMIC DNA]</scope>
    <source>
        <strain evidence="1">Teg-2019</strain>
        <tissue evidence="1">Adductor muscle</tissue>
    </source>
</reference>
<comment type="caution">
    <text evidence="1">The sequence shown here is derived from an EMBL/GenBank/DDBJ whole genome shotgun (WGS) entry which is preliminary data.</text>
</comment>
<dbReference type="InterPro" id="IPR036058">
    <property type="entry name" value="Kazal_dom_sf"/>
</dbReference>
<dbReference type="EMBL" id="JARBDR010000440">
    <property type="protein sequence ID" value="KAJ8312016.1"/>
    <property type="molecule type" value="Genomic_DNA"/>
</dbReference>